<proteinExistence type="predicted"/>
<evidence type="ECO:0000313" key="1">
    <source>
        <dbReference type="EMBL" id="JAD19502.1"/>
    </source>
</evidence>
<name>A0A0A8Y652_ARUDO</name>
<protein>
    <submittedName>
        <fullName evidence="1">Uncharacterized protein</fullName>
    </submittedName>
</protein>
<reference evidence="1" key="1">
    <citation type="submission" date="2014-09" db="EMBL/GenBank/DDBJ databases">
        <authorList>
            <person name="Magalhaes I.L.F."/>
            <person name="Oliveira U."/>
            <person name="Santos F.R."/>
            <person name="Vidigal T.H.D.A."/>
            <person name="Brescovit A.D."/>
            <person name="Santos A.J."/>
        </authorList>
    </citation>
    <scope>NUCLEOTIDE SEQUENCE</scope>
    <source>
        <tissue evidence="1">Shoot tissue taken approximately 20 cm above the soil surface</tissue>
    </source>
</reference>
<sequence>MEEDLLEMAN</sequence>
<dbReference type="EMBL" id="GBRH01278393">
    <property type="protein sequence ID" value="JAD19502.1"/>
    <property type="molecule type" value="Transcribed_RNA"/>
</dbReference>
<organism evidence="1">
    <name type="scientific">Arundo donax</name>
    <name type="common">Giant reed</name>
    <name type="synonym">Donax arundinaceus</name>
    <dbReference type="NCBI Taxonomy" id="35708"/>
    <lineage>
        <taxon>Eukaryota</taxon>
        <taxon>Viridiplantae</taxon>
        <taxon>Streptophyta</taxon>
        <taxon>Embryophyta</taxon>
        <taxon>Tracheophyta</taxon>
        <taxon>Spermatophyta</taxon>
        <taxon>Magnoliopsida</taxon>
        <taxon>Liliopsida</taxon>
        <taxon>Poales</taxon>
        <taxon>Poaceae</taxon>
        <taxon>PACMAD clade</taxon>
        <taxon>Arundinoideae</taxon>
        <taxon>Arundineae</taxon>
        <taxon>Arundo</taxon>
    </lineage>
</organism>
<reference evidence="1" key="2">
    <citation type="journal article" date="2015" name="Data Brief">
        <title>Shoot transcriptome of the giant reed, Arundo donax.</title>
        <authorList>
            <person name="Barrero R.A."/>
            <person name="Guerrero F.D."/>
            <person name="Moolhuijzen P."/>
            <person name="Goolsby J.A."/>
            <person name="Tidwell J."/>
            <person name="Bellgard S.E."/>
            <person name="Bellgard M.I."/>
        </authorList>
    </citation>
    <scope>NUCLEOTIDE SEQUENCE</scope>
    <source>
        <tissue evidence="1">Shoot tissue taken approximately 20 cm above the soil surface</tissue>
    </source>
</reference>
<accession>A0A0A8Y652</accession>